<proteinExistence type="predicted"/>
<evidence type="ECO:0000313" key="2">
    <source>
        <dbReference type="Proteomes" id="UP000217785"/>
    </source>
</evidence>
<dbReference type="Pfam" id="PF08863">
    <property type="entry name" value="YolD"/>
    <property type="match status" value="1"/>
</dbReference>
<dbReference type="InterPro" id="IPR014962">
    <property type="entry name" value="YolD"/>
</dbReference>
<evidence type="ECO:0008006" key="3">
    <source>
        <dbReference type="Google" id="ProtNLM"/>
    </source>
</evidence>
<name>A0A292YIW1_9BACL</name>
<gene>
    <name evidence="1" type="ORF">EFBL_1503</name>
</gene>
<dbReference type="EMBL" id="BDUF01000033">
    <property type="protein sequence ID" value="GAX89878.1"/>
    <property type="molecule type" value="Genomic_DNA"/>
</dbReference>
<accession>A0A292YIW1</accession>
<dbReference type="RefSeq" id="WP_096181577.1">
    <property type="nucleotide sequence ID" value="NZ_BDUF01000033.1"/>
</dbReference>
<dbReference type="AlphaFoldDB" id="A0A292YIW1"/>
<comment type="caution">
    <text evidence="1">The sequence shown here is derived from an EMBL/GenBank/DDBJ whole genome shotgun (WGS) entry which is preliminary data.</text>
</comment>
<sequence>MRIIDGNIFEAMRLVLPEHRELMERSKQESKKRKQPILSEDEWSQMGYILGESMQHKHKIRITLFDPHEDVVWEGTPLIKDGKLHLQTYDGIRQVPLKRVVKIEGIK</sequence>
<dbReference type="Proteomes" id="UP000217785">
    <property type="component" value="Unassembled WGS sequence"/>
</dbReference>
<protein>
    <recommendedName>
        <fullName evidence="3">YolD-like family protein</fullName>
    </recommendedName>
</protein>
<dbReference type="OrthoDB" id="2376882at2"/>
<keyword evidence="2" id="KW-1185">Reference proteome</keyword>
<evidence type="ECO:0000313" key="1">
    <source>
        <dbReference type="EMBL" id="GAX89878.1"/>
    </source>
</evidence>
<reference evidence="2" key="1">
    <citation type="submission" date="2017-07" db="EMBL/GenBank/DDBJ databases">
        <title>Draft genome sequence of Effusibacillus lacus strain skLN1.</title>
        <authorList>
            <person name="Watanabe M."/>
            <person name="Kojima H."/>
            <person name="Fukui M."/>
        </authorList>
    </citation>
    <scope>NUCLEOTIDE SEQUENCE [LARGE SCALE GENOMIC DNA]</scope>
    <source>
        <strain evidence="2">skLN1</strain>
    </source>
</reference>
<organism evidence="1 2">
    <name type="scientific">Effusibacillus lacus</name>
    <dbReference type="NCBI Taxonomy" id="1348429"/>
    <lineage>
        <taxon>Bacteria</taxon>
        <taxon>Bacillati</taxon>
        <taxon>Bacillota</taxon>
        <taxon>Bacilli</taxon>
        <taxon>Bacillales</taxon>
        <taxon>Alicyclobacillaceae</taxon>
        <taxon>Effusibacillus</taxon>
    </lineage>
</organism>